<keyword evidence="9" id="KW-1185">Reference proteome</keyword>
<dbReference type="SMART" id="SM00248">
    <property type="entry name" value="ANK"/>
    <property type="match status" value="17"/>
</dbReference>
<dbReference type="Pfam" id="PF24809">
    <property type="entry name" value="DUF7708"/>
    <property type="match status" value="1"/>
</dbReference>
<feature type="compositionally biased region" description="Polar residues" evidence="5">
    <location>
        <begin position="1272"/>
        <end position="1284"/>
    </location>
</feature>
<keyword evidence="2" id="KW-0677">Repeat</keyword>
<sequence>MKGIRRIKRAFTRTQSDPTPGVLAPGSGTRRASTIPGTTGPKKQGVTLTITPTPRALTLWEQAIRRLRPEDTAGVDFDVNGKPPLILQDLIHATQQKKTEIDAKRWVYHNSSGEEVSYADNFLTRLNKYVAIADTVMQHNAQVVAVVWAGFRILLQVATADMENVRMIFESLDCLVRILYRCDIYEKLYTNQGLQATEQLSSTLVNLYAAVLEYLCYARRDLSKDSTVRILGSLLSDTGALFNKIRECEKDVQNDADTAEKEAAGVESYAQEKRTQDLKRLLVEIQEPIQEIAQTVAQINIYVETETRSKILRWLSEMPYEDHHTISQERRSEGTGDWLLQHEKFWESKIIDEFRLDSNTTGRHALAYFYCYYGEEARTDPASILRSIVKQLCLVDQGHMLPSPVLAVYRKREDNGHKSGPLLSNESRDLIVELSTGYSQTTIIIDALDECNAETRGRLILILKEIVSLTKHVRIFLTSRNDGDMQKILSDFPSHYLDAADNIGDIKTYIGWEVEQRCSSGGWWNADPALRSEIISTLEKGACGMFMWVHLQILAISREHTPGNVRKALAELPKGLDETYIRILKTIAETESHNTASVVTMVLKWILYAEVLCSPELIIGALTVTPGEGSPDTYKWTVDQILHICHNFVVYDKKLEALRFAHFSVQEFLVRQPEFRRVESHTTIAEMCLTVLTYPPETHSCLTPAILEYSTLHWAAHVRLSGGSDALDGLWKMFLTPSPAYEAWGAAVLQMGKQSRSISTLGAVTGVVPPLWVACYYQLYDIFKFLLEHSTVGAIVDCRNKAMNTPLSHAATKGYKDFVLLLIDRQDVDINSRDECGLTPLSLAVENCQDMIVQILLEKQGVDLNSRDKDGLTPLSHAAGWGYETIVQMLLEKEGVDMNSRNDAGQTPLMDAVERGRAGVVRVMLEKGVDPYLQDNECRTALSFAVKGDSKWILQVLLEKGLKPDLQDSGGRTPLSHAAQRGKNIFVKMLLETKAVNPNSQDNYGYTPLLFAGFNSHIAVIQTLLEMGGNPDLPDSKGRTPLSHAAERGHEKVVQVLLENGVDPDSRGKCGMTPLEYAAACGREKVTQILLEKGGADPNSRTPGGMTPSSLAVVAGHHKTLQVLLEQGGVNPDLKDSDGRTLLAIATRCRHQIIVQILLEIEGLNTDSQDNCGRTPLSHAAERGAENIVQMLLEKGVNPDLPGSDGRTPLSYAAAEGGCEKVVTMLLEKGVGPDSRDNTGRTPLSYAVQWRKENIIRILLGREGVDPDSRDNSGQTPLSRAGSRSNENLLQILLEQAVDLDSQDNCCRTPLSYSAEGGHDMRILLEKGMKPDLPGSDGRTPLSYATPPGHAAG</sequence>
<dbReference type="InterPro" id="IPR056884">
    <property type="entry name" value="NPHP3-like_N"/>
</dbReference>
<evidence type="ECO:0000313" key="8">
    <source>
        <dbReference type="EMBL" id="KAL0630646.1"/>
    </source>
</evidence>
<feature type="domain" description="Nephrocystin 3-like N-terminal" evidence="7">
    <location>
        <begin position="348"/>
        <end position="480"/>
    </location>
</feature>
<evidence type="ECO:0000256" key="1">
    <source>
        <dbReference type="ARBA" id="ARBA00012210"/>
    </source>
</evidence>
<dbReference type="PROSITE" id="PS50297">
    <property type="entry name" value="ANK_REP_REGION"/>
    <property type="match status" value="7"/>
</dbReference>
<dbReference type="Pfam" id="PF24883">
    <property type="entry name" value="NPHP3_N"/>
    <property type="match status" value="1"/>
</dbReference>
<evidence type="ECO:0000259" key="7">
    <source>
        <dbReference type="Pfam" id="PF24883"/>
    </source>
</evidence>
<comment type="caution">
    <text evidence="8">The sequence shown here is derived from an EMBL/GenBank/DDBJ whole genome shotgun (WGS) entry which is preliminary data.</text>
</comment>
<reference evidence="8 9" key="1">
    <citation type="submission" date="2024-02" db="EMBL/GenBank/DDBJ databases">
        <title>Discinaceae phylogenomics.</title>
        <authorList>
            <person name="Dirks A.C."/>
            <person name="James T.Y."/>
        </authorList>
    </citation>
    <scope>NUCLEOTIDE SEQUENCE [LARGE SCALE GENOMIC DNA]</scope>
    <source>
        <strain evidence="8 9">ACD0624</strain>
    </source>
</reference>
<dbReference type="Pfam" id="PF00023">
    <property type="entry name" value="Ank"/>
    <property type="match status" value="2"/>
</dbReference>
<feature type="region of interest" description="Disordered" evidence="5">
    <location>
        <begin position="1264"/>
        <end position="1284"/>
    </location>
</feature>
<evidence type="ECO:0000256" key="2">
    <source>
        <dbReference type="ARBA" id="ARBA00022737"/>
    </source>
</evidence>
<feature type="repeat" description="ANK" evidence="4">
    <location>
        <begin position="1004"/>
        <end position="1036"/>
    </location>
</feature>
<evidence type="ECO:0000256" key="5">
    <source>
        <dbReference type="SAM" id="MobiDB-lite"/>
    </source>
</evidence>
<feature type="repeat" description="ANK" evidence="4">
    <location>
        <begin position="1037"/>
        <end position="1069"/>
    </location>
</feature>
<dbReference type="PANTHER" id="PTHR24161:SF85">
    <property type="entry name" value="PALMITOYLTRANSFERASE HIP14"/>
    <property type="match status" value="1"/>
</dbReference>
<dbReference type="SUPFAM" id="SSF48403">
    <property type="entry name" value="Ankyrin repeat"/>
    <property type="match status" value="2"/>
</dbReference>
<evidence type="ECO:0000256" key="3">
    <source>
        <dbReference type="ARBA" id="ARBA00023043"/>
    </source>
</evidence>
<feature type="repeat" description="ANK" evidence="4">
    <location>
        <begin position="1239"/>
        <end position="1272"/>
    </location>
</feature>
<dbReference type="Pfam" id="PF13857">
    <property type="entry name" value="Ank_5"/>
    <property type="match status" value="1"/>
</dbReference>
<feature type="repeat" description="ANK" evidence="4">
    <location>
        <begin position="870"/>
        <end position="903"/>
    </location>
</feature>
<feature type="compositionally biased region" description="Basic residues" evidence="5">
    <location>
        <begin position="1"/>
        <end position="11"/>
    </location>
</feature>
<dbReference type="Gene3D" id="1.25.40.20">
    <property type="entry name" value="Ankyrin repeat-containing domain"/>
    <property type="match status" value="6"/>
</dbReference>
<dbReference type="PROSITE" id="PS50088">
    <property type="entry name" value="ANK_REPEAT"/>
    <property type="match status" value="9"/>
</dbReference>
<accession>A0ABR3G4B5</accession>
<organism evidence="8 9">
    <name type="scientific">Discina gigas</name>
    <dbReference type="NCBI Taxonomy" id="1032678"/>
    <lineage>
        <taxon>Eukaryota</taxon>
        <taxon>Fungi</taxon>
        <taxon>Dikarya</taxon>
        <taxon>Ascomycota</taxon>
        <taxon>Pezizomycotina</taxon>
        <taxon>Pezizomycetes</taxon>
        <taxon>Pezizales</taxon>
        <taxon>Discinaceae</taxon>
        <taxon>Discina</taxon>
    </lineage>
</organism>
<proteinExistence type="predicted"/>
<dbReference type="Proteomes" id="UP001447188">
    <property type="component" value="Unassembled WGS sequence"/>
</dbReference>
<name>A0ABR3G4B5_9PEZI</name>
<feature type="region of interest" description="Disordered" evidence="5">
    <location>
        <begin position="1328"/>
        <end position="1353"/>
    </location>
</feature>
<dbReference type="PANTHER" id="PTHR24161">
    <property type="entry name" value="ANK_REP_REGION DOMAIN-CONTAINING PROTEIN-RELATED"/>
    <property type="match status" value="1"/>
</dbReference>
<dbReference type="EMBL" id="JBBBZM010000446">
    <property type="protein sequence ID" value="KAL0630646.1"/>
    <property type="molecule type" value="Genomic_DNA"/>
</dbReference>
<evidence type="ECO:0000256" key="4">
    <source>
        <dbReference type="PROSITE-ProRule" id="PRU00023"/>
    </source>
</evidence>
<feature type="domain" description="DUF7708" evidence="6">
    <location>
        <begin position="120"/>
        <end position="261"/>
    </location>
</feature>
<gene>
    <name evidence="8" type="ORF">Q9L58_010504</name>
</gene>
<keyword evidence="3 4" id="KW-0040">ANK repeat</keyword>
<feature type="repeat" description="ANK" evidence="4">
    <location>
        <begin position="1172"/>
        <end position="1204"/>
    </location>
</feature>
<evidence type="ECO:0000259" key="6">
    <source>
        <dbReference type="Pfam" id="PF24809"/>
    </source>
</evidence>
<feature type="region of interest" description="Disordered" evidence="5">
    <location>
        <begin position="1"/>
        <end position="46"/>
    </location>
</feature>
<protein>
    <recommendedName>
        <fullName evidence="1">protein S-acyltransferase</fullName>
        <ecNumber evidence="1">2.3.1.225</ecNumber>
    </recommendedName>
</protein>
<dbReference type="InterPro" id="IPR002110">
    <property type="entry name" value="Ankyrin_rpt"/>
</dbReference>
<dbReference type="Pfam" id="PF12796">
    <property type="entry name" value="Ank_2"/>
    <property type="match status" value="4"/>
</dbReference>
<dbReference type="InterPro" id="IPR036770">
    <property type="entry name" value="Ankyrin_rpt-contain_sf"/>
</dbReference>
<dbReference type="EC" id="2.3.1.225" evidence="1"/>
<feature type="repeat" description="ANK" evidence="4">
    <location>
        <begin position="1070"/>
        <end position="1094"/>
    </location>
</feature>
<feature type="repeat" description="ANK" evidence="4">
    <location>
        <begin position="1273"/>
        <end position="1305"/>
    </location>
</feature>
<feature type="repeat" description="ANK" evidence="4">
    <location>
        <begin position="1205"/>
        <end position="1238"/>
    </location>
</feature>
<evidence type="ECO:0000313" key="9">
    <source>
        <dbReference type="Proteomes" id="UP001447188"/>
    </source>
</evidence>
<feature type="repeat" description="ANK" evidence="4">
    <location>
        <begin position="904"/>
        <end position="936"/>
    </location>
</feature>
<dbReference type="InterPro" id="IPR056125">
    <property type="entry name" value="DUF7708"/>
</dbReference>